<keyword evidence="12" id="KW-0969">Cilium</keyword>
<protein>
    <recommendedName>
        <fullName evidence="10">Flagellar protein FliL</fullName>
    </recommendedName>
</protein>
<organism evidence="12 13">
    <name type="scientific">Uliginosibacterium paludis</name>
    <dbReference type="NCBI Taxonomy" id="1615952"/>
    <lineage>
        <taxon>Bacteria</taxon>
        <taxon>Pseudomonadati</taxon>
        <taxon>Pseudomonadota</taxon>
        <taxon>Betaproteobacteria</taxon>
        <taxon>Rhodocyclales</taxon>
        <taxon>Zoogloeaceae</taxon>
        <taxon>Uliginosibacterium</taxon>
    </lineage>
</organism>
<dbReference type="Pfam" id="PF03748">
    <property type="entry name" value="FliL"/>
    <property type="match status" value="1"/>
</dbReference>
<evidence type="ECO:0000313" key="12">
    <source>
        <dbReference type="EMBL" id="MET1490183.1"/>
    </source>
</evidence>
<keyword evidence="4" id="KW-1003">Cell membrane</keyword>
<dbReference type="EMBL" id="JBEWLZ010000004">
    <property type="protein sequence ID" value="MET1490183.1"/>
    <property type="molecule type" value="Genomic_DNA"/>
</dbReference>
<proteinExistence type="inferred from homology"/>
<keyword evidence="6" id="KW-0812">Transmembrane</keyword>
<evidence type="ECO:0000256" key="6">
    <source>
        <dbReference type="ARBA" id="ARBA00022692"/>
    </source>
</evidence>
<comment type="similarity">
    <text evidence="3 10">Belongs to the FliL family.</text>
</comment>
<feature type="signal peptide" evidence="11">
    <location>
        <begin position="1"/>
        <end position="31"/>
    </location>
</feature>
<keyword evidence="11" id="KW-0732">Signal</keyword>
<evidence type="ECO:0000256" key="9">
    <source>
        <dbReference type="ARBA" id="ARBA00023136"/>
    </source>
</evidence>
<evidence type="ECO:0000256" key="4">
    <source>
        <dbReference type="ARBA" id="ARBA00022475"/>
    </source>
</evidence>
<comment type="subcellular location">
    <subcellularLocation>
        <location evidence="10">Cell inner membrane</location>
    </subcellularLocation>
    <subcellularLocation>
        <location evidence="2">Cell membrane</location>
        <topology evidence="2">Single-pass membrane protein</topology>
    </subcellularLocation>
</comment>
<reference evidence="12 13" key="1">
    <citation type="submission" date="2024-07" db="EMBL/GenBank/DDBJ databases">
        <title>Uliginosibacterium paludis KCTC:42655.</title>
        <authorList>
            <person name="Kim M.K."/>
        </authorList>
    </citation>
    <scope>NUCLEOTIDE SEQUENCE [LARGE SCALE GENOMIC DNA]</scope>
    <source>
        <strain evidence="12 13">KCTC 42655</strain>
    </source>
</reference>
<keyword evidence="8" id="KW-1133">Transmembrane helix</keyword>
<sequence length="143" mass="15268">MTSLPGALMRRATLCIATFACLVLPTGPALANSGGGGGAPAETPMNFVLNVGPTGRGGFVLQLQMVAVPANPEAAKLIEAFKPVLQHHVIQIVGSLKPEDLRREDIRDTLAADLLEDFNAELETSTRNGVKSVYFTSFIFQRM</sequence>
<evidence type="ECO:0000313" key="13">
    <source>
        <dbReference type="Proteomes" id="UP001548590"/>
    </source>
</evidence>
<evidence type="ECO:0000256" key="7">
    <source>
        <dbReference type="ARBA" id="ARBA00022779"/>
    </source>
</evidence>
<keyword evidence="10" id="KW-0997">Cell inner membrane</keyword>
<keyword evidence="9 10" id="KW-0472">Membrane</keyword>
<keyword evidence="12" id="KW-0282">Flagellum</keyword>
<evidence type="ECO:0000256" key="8">
    <source>
        <dbReference type="ARBA" id="ARBA00022989"/>
    </source>
</evidence>
<evidence type="ECO:0000256" key="5">
    <source>
        <dbReference type="ARBA" id="ARBA00022500"/>
    </source>
</evidence>
<keyword evidence="12" id="KW-0966">Cell projection</keyword>
<gene>
    <name evidence="12" type="ORF">ABVT11_10115</name>
</gene>
<keyword evidence="7 10" id="KW-0283">Flagellar rotation</keyword>
<evidence type="ECO:0000256" key="2">
    <source>
        <dbReference type="ARBA" id="ARBA00004162"/>
    </source>
</evidence>
<evidence type="ECO:0000256" key="3">
    <source>
        <dbReference type="ARBA" id="ARBA00008281"/>
    </source>
</evidence>
<accession>A0ABV2CQJ2</accession>
<name>A0ABV2CQJ2_9RHOO</name>
<dbReference type="InterPro" id="IPR005503">
    <property type="entry name" value="FliL"/>
</dbReference>
<feature type="chain" id="PRO_5046042997" description="Flagellar protein FliL" evidence="11">
    <location>
        <begin position="32"/>
        <end position="143"/>
    </location>
</feature>
<evidence type="ECO:0000256" key="1">
    <source>
        <dbReference type="ARBA" id="ARBA00002254"/>
    </source>
</evidence>
<keyword evidence="13" id="KW-1185">Reference proteome</keyword>
<evidence type="ECO:0000256" key="11">
    <source>
        <dbReference type="SAM" id="SignalP"/>
    </source>
</evidence>
<comment type="caution">
    <text evidence="12">The sequence shown here is derived from an EMBL/GenBank/DDBJ whole genome shotgun (WGS) entry which is preliminary data.</text>
</comment>
<evidence type="ECO:0000256" key="10">
    <source>
        <dbReference type="RuleBase" id="RU364125"/>
    </source>
</evidence>
<dbReference type="RefSeq" id="WP_345923739.1">
    <property type="nucleotide sequence ID" value="NZ_JBDIVF010000001.1"/>
</dbReference>
<keyword evidence="5 10" id="KW-0145">Chemotaxis</keyword>
<dbReference type="Proteomes" id="UP001548590">
    <property type="component" value="Unassembled WGS sequence"/>
</dbReference>
<comment type="function">
    <text evidence="1 10">Controls the rotational direction of flagella during chemotaxis.</text>
</comment>